<feature type="domain" description="Core-binding (CB)" evidence="8">
    <location>
        <begin position="67"/>
        <end position="154"/>
    </location>
</feature>
<evidence type="ECO:0000256" key="4">
    <source>
        <dbReference type="ARBA" id="ARBA00023172"/>
    </source>
</evidence>
<dbReference type="InterPro" id="IPR010998">
    <property type="entry name" value="Integrase_recombinase_N"/>
</dbReference>
<dbReference type="InterPro" id="IPR013762">
    <property type="entry name" value="Integrase-like_cat_sf"/>
</dbReference>
<dbReference type="Pfam" id="PF14659">
    <property type="entry name" value="Phage_int_SAM_3"/>
    <property type="match status" value="1"/>
</dbReference>
<keyword evidence="2" id="KW-0229">DNA integration</keyword>
<accession>A0ABS1Y9L9</accession>
<dbReference type="InterPro" id="IPR050090">
    <property type="entry name" value="Tyrosine_recombinase_XerCD"/>
</dbReference>
<dbReference type="Gene3D" id="1.10.443.10">
    <property type="entry name" value="Intergrase catalytic core"/>
    <property type="match status" value="1"/>
</dbReference>
<keyword evidence="10" id="KW-1185">Reference proteome</keyword>
<name>A0ABS1Y9L9_9ACTN</name>
<proteinExistence type="inferred from homology"/>
<reference evidence="9 10" key="1">
    <citation type="submission" date="2021-01" db="EMBL/GenBank/DDBJ databases">
        <title>Draft genome sequence of Micromonospora sp. strain STR1s_6.</title>
        <authorList>
            <person name="Karlyshev A."/>
            <person name="Jawad R."/>
        </authorList>
    </citation>
    <scope>NUCLEOTIDE SEQUENCE [LARGE SCALE GENOMIC DNA]</scope>
    <source>
        <strain evidence="9 10">STR1S-6</strain>
    </source>
</reference>
<evidence type="ECO:0008006" key="11">
    <source>
        <dbReference type="Google" id="ProtNLM"/>
    </source>
</evidence>
<protein>
    <recommendedName>
        <fullName evidence="11">Site-specific recombinase XerD</fullName>
    </recommendedName>
</protein>
<dbReference type="PROSITE" id="PS51898">
    <property type="entry name" value="TYR_RECOMBINASE"/>
    <property type="match status" value="1"/>
</dbReference>
<dbReference type="RefSeq" id="WP_203146531.1">
    <property type="nucleotide sequence ID" value="NZ_JAEVHL010000002.1"/>
</dbReference>
<evidence type="ECO:0000256" key="6">
    <source>
        <dbReference type="SAM" id="MobiDB-lite"/>
    </source>
</evidence>
<evidence type="ECO:0000313" key="10">
    <source>
        <dbReference type="Proteomes" id="UP000622245"/>
    </source>
</evidence>
<evidence type="ECO:0000259" key="7">
    <source>
        <dbReference type="PROSITE" id="PS51898"/>
    </source>
</evidence>
<dbReference type="PANTHER" id="PTHR30349:SF41">
    <property type="entry name" value="INTEGRASE_RECOMBINASE PROTEIN MJ0367-RELATED"/>
    <property type="match status" value="1"/>
</dbReference>
<dbReference type="InterPro" id="IPR044068">
    <property type="entry name" value="CB"/>
</dbReference>
<sequence>MASIEKHGPSWRVIWRHQGRKQQPIFATEELALEAKQIVEGYRGKRTRDQIYMDMGILEPEPEPDVATFEEYAPQWLAAKTGITPGTRAGYRSQLENRIFPAFGKQRMDKVTATTIGTLLNQLHDPEDDDEPGLRNTTVTRYFTLINQIFEAAVKDKVITDNPAEGVKYKRDQVEHDDTGEPTQVRLTPAEYKILLRSFAPEDRPLVELLAATGARWSEATALSVAHVRPATEPSEKDRIRIWRAWKRDGRGGWYLGTTKGRRRRQPPVRASLMTTLKPCLADRPDTDFLFTAPGGGPIYYSNFLQRRWNPALDKAGRCAEHPPPNRGERRPEGGPVRARCRDYDGTNDRGKPCGALAAAGWTRCRDHLGPEPGAVSPCDCPGVLRRRPTPHDLRHTHAAWLFSDRRMTPLAISRRLGHAQLSTTSEIYGDLMPEAEEAAVDALDDLLDDDQAG</sequence>
<gene>
    <name evidence="9" type="ORF">JM949_00810</name>
</gene>
<dbReference type="PROSITE" id="PS51900">
    <property type="entry name" value="CB"/>
    <property type="match status" value="1"/>
</dbReference>
<organism evidence="9 10">
    <name type="scientific">Micromonospora tarensis</name>
    <dbReference type="NCBI Taxonomy" id="2806100"/>
    <lineage>
        <taxon>Bacteria</taxon>
        <taxon>Bacillati</taxon>
        <taxon>Actinomycetota</taxon>
        <taxon>Actinomycetes</taxon>
        <taxon>Micromonosporales</taxon>
        <taxon>Micromonosporaceae</taxon>
        <taxon>Micromonospora</taxon>
    </lineage>
</organism>
<dbReference type="InterPro" id="IPR002104">
    <property type="entry name" value="Integrase_catalytic"/>
</dbReference>
<evidence type="ECO:0000259" key="8">
    <source>
        <dbReference type="PROSITE" id="PS51900"/>
    </source>
</evidence>
<comment type="similarity">
    <text evidence="1">Belongs to the 'phage' integrase family.</text>
</comment>
<keyword evidence="4" id="KW-0233">DNA recombination</keyword>
<keyword evidence="3 5" id="KW-0238">DNA-binding</keyword>
<dbReference type="InterPro" id="IPR011010">
    <property type="entry name" value="DNA_brk_join_enz"/>
</dbReference>
<evidence type="ECO:0000256" key="5">
    <source>
        <dbReference type="PROSITE-ProRule" id="PRU01248"/>
    </source>
</evidence>
<dbReference type="EMBL" id="JAEVHL010000002">
    <property type="protein sequence ID" value="MBM0274101.1"/>
    <property type="molecule type" value="Genomic_DNA"/>
</dbReference>
<evidence type="ECO:0000256" key="2">
    <source>
        <dbReference type="ARBA" id="ARBA00022908"/>
    </source>
</evidence>
<evidence type="ECO:0000313" key="9">
    <source>
        <dbReference type="EMBL" id="MBM0274101.1"/>
    </source>
</evidence>
<dbReference type="SUPFAM" id="SSF56349">
    <property type="entry name" value="DNA breaking-rejoining enzymes"/>
    <property type="match status" value="2"/>
</dbReference>
<evidence type="ECO:0000256" key="3">
    <source>
        <dbReference type="ARBA" id="ARBA00023125"/>
    </source>
</evidence>
<evidence type="ECO:0000256" key="1">
    <source>
        <dbReference type="ARBA" id="ARBA00008857"/>
    </source>
</evidence>
<comment type="caution">
    <text evidence="9">The sequence shown here is derived from an EMBL/GenBank/DDBJ whole genome shotgun (WGS) entry which is preliminary data.</text>
</comment>
<dbReference type="InterPro" id="IPR004107">
    <property type="entry name" value="Integrase_SAM-like_N"/>
</dbReference>
<dbReference type="Gene3D" id="1.10.150.130">
    <property type="match status" value="1"/>
</dbReference>
<feature type="domain" description="Tyr recombinase" evidence="7">
    <location>
        <begin position="182"/>
        <end position="442"/>
    </location>
</feature>
<dbReference type="Proteomes" id="UP000622245">
    <property type="component" value="Unassembled WGS sequence"/>
</dbReference>
<dbReference type="PANTHER" id="PTHR30349">
    <property type="entry name" value="PHAGE INTEGRASE-RELATED"/>
    <property type="match status" value="1"/>
</dbReference>
<feature type="region of interest" description="Disordered" evidence="6">
    <location>
        <begin position="317"/>
        <end position="338"/>
    </location>
</feature>